<dbReference type="NCBIfam" id="TIGR00482">
    <property type="entry name" value="nicotinate (nicotinamide) nucleotide adenylyltransferase"/>
    <property type="match status" value="1"/>
</dbReference>
<evidence type="ECO:0000313" key="13">
    <source>
        <dbReference type="Proteomes" id="UP000092573"/>
    </source>
</evidence>
<evidence type="ECO:0000259" key="11">
    <source>
        <dbReference type="Pfam" id="PF01467"/>
    </source>
</evidence>
<feature type="domain" description="Cytidyltransferase-like" evidence="11">
    <location>
        <begin position="9"/>
        <end position="171"/>
    </location>
</feature>
<dbReference type="GO" id="GO:0009435">
    <property type="term" value="P:NAD+ biosynthetic process"/>
    <property type="evidence" value="ECO:0007669"/>
    <property type="project" value="UniProtKB-UniRule"/>
</dbReference>
<dbReference type="KEGG" id="pyg:AWM70_11820"/>
<keyword evidence="6 10" id="KW-0547">Nucleotide-binding</keyword>
<comment type="catalytic activity">
    <reaction evidence="9 10">
        <text>nicotinate beta-D-ribonucleotide + ATP + H(+) = deamido-NAD(+) + diphosphate</text>
        <dbReference type="Rhea" id="RHEA:22860"/>
        <dbReference type="ChEBI" id="CHEBI:15378"/>
        <dbReference type="ChEBI" id="CHEBI:30616"/>
        <dbReference type="ChEBI" id="CHEBI:33019"/>
        <dbReference type="ChEBI" id="CHEBI:57502"/>
        <dbReference type="ChEBI" id="CHEBI:58437"/>
        <dbReference type="EC" id="2.7.7.18"/>
    </reaction>
</comment>
<keyword evidence="3 10" id="KW-0662">Pyridine nucleotide biosynthesis</keyword>
<evidence type="ECO:0000256" key="7">
    <source>
        <dbReference type="ARBA" id="ARBA00022840"/>
    </source>
</evidence>
<protein>
    <recommendedName>
        <fullName evidence="10">Probable nicotinate-nucleotide adenylyltransferase</fullName>
        <ecNumber evidence="10">2.7.7.18</ecNumber>
    </recommendedName>
    <alternativeName>
        <fullName evidence="10">Deamido-NAD(+) diphosphorylase</fullName>
    </alternativeName>
    <alternativeName>
        <fullName evidence="10">Deamido-NAD(+) pyrophosphorylase</fullName>
    </alternativeName>
    <alternativeName>
        <fullName evidence="10">Nicotinate mononucleotide adenylyltransferase</fullName>
        <shortName evidence="10">NaMN adenylyltransferase</shortName>
    </alternativeName>
</protein>
<dbReference type="OrthoDB" id="5295945at2"/>
<evidence type="ECO:0000256" key="8">
    <source>
        <dbReference type="ARBA" id="ARBA00023027"/>
    </source>
</evidence>
<keyword evidence="7 10" id="KW-0067">ATP-binding</keyword>
<proteinExistence type="inferred from homology"/>
<dbReference type="NCBIfam" id="NF000841">
    <property type="entry name" value="PRK00071.1-4"/>
    <property type="match status" value="1"/>
</dbReference>
<dbReference type="PANTHER" id="PTHR39321">
    <property type="entry name" value="NICOTINATE-NUCLEOTIDE ADENYLYLTRANSFERASE-RELATED"/>
    <property type="match status" value="1"/>
</dbReference>
<dbReference type="Gene3D" id="3.40.50.620">
    <property type="entry name" value="HUPs"/>
    <property type="match status" value="1"/>
</dbReference>
<dbReference type="Proteomes" id="UP000092573">
    <property type="component" value="Chromosome"/>
</dbReference>
<dbReference type="EC" id="2.7.7.18" evidence="10"/>
<dbReference type="InterPro" id="IPR014729">
    <property type="entry name" value="Rossmann-like_a/b/a_fold"/>
</dbReference>
<dbReference type="InterPro" id="IPR005248">
    <property type="entry name" value="NadD/NMNAT"/>
</dbReference>
<evidence type="ECO:0000256" key="10">
    <source>
        <dbReference type="HAMAP-Rule" id="MF_00244"/>
    </source>
</evidence>
<gene>
    <name evidence="10 12" type="primary">nadD</name>
    <name evidence="12" type="ORF">AWM70_11820</name>
</gene>
<evidence type="ECO:0000256" key="2">
    <source>
        <dbReference type="ARBA" id="ARBA00005019"/>
    </source>
</evidence>
<dbReference type="RefSeq" id="WP_068696610.1">
    <property type="nucleotide sequence ID" value="NZ_CP014167.1"/>
</dbReference>
<keyword evidence="8 10" id="KW-0520">NAD</keyword>
<dbReference type="PANTHER" id="PTHR39321:SF3">
    <property type="entry name" value="PHOSPHOPANTETHEINE ADENYLYLTRANSFERASE"/>
    <property type="match status" value="1"/>
</dbReference>
<evidence type="ECO:0000256" key="9">
    <source>
        <dbReference type="ARBA" id="ARBA00048721"/>
    </source>
</evidence>
<dbReference type="GO" id="GO:0005524">
    <property type="term" value="F:ATP binding"/>
    <property type="evidence" value="ECO:0007669"/>
    <property type="project" value="UniProtKB-KW"/>
</dbReference>
<keyword evidence="4 10" id="KW-0808">Transferase</keyword>
<sequence>MTARKKVGIMGGAFDPIHTGHLLAAEAARDQYGLEEVWFMPSHQPPHKAKAGVSGEQRLELVKAAIQSNPAFHPLDIELRRGGISYTVDTMKQLLAEHPAYEFYFIIGADMVNYLPKWEGIDELVQMITFIGLQRPGSMLELDSLPEFIQDGVVLAEMPLVDISSSLIRSRLRQGKSIRYLVPDAVYDLMIRSGAYGIHP</sequence>
<keyword evidence="13" id="KW-1185">Reference proteome</keyword>
<comment type="similarity">
    <text evidence="10">Belongs to the NadD family.</text>
</comment>
<dbReference type="HAMAP" id="MF_00244">
    <property type="entry name" value="NaMN_adenylyltr"/>
    <property type="match status" value="1"/>
</dbReference>
<dbReference type="InterPro" id="IPR004821">
    <property type="entry name" value="Cyt_trans-like"/>
</dbReference>
<comment type="function">
    <text evidence="1 10">Catalyzes the reversible adenylation of nicotinate mononucleotide (NaMN) to nicotinic acid adenine dinucleotide (NaAD).</text>
</comment>
<dbReference type="NCBIfam" id="NF000840">
    <property type="entry name" value="PRK00071.1-3"/>
    <property type="match status" value="1"/>
</dbReference>
<dbReference type="AlphaFoldDB" id="A0A1B1N1B6"/>
<dbReference type="STRING" id="1462996.AWM70_11820"/>
<evidence type="ECO:0000256" key="4">
    <source>
        <dbReference type="ARBA" id="ARBA00022679"/>
    </source>
</evidence>
<evidence type="ECO:0000256" key="6">
    <source>
        <dbReference type="ARBA" id="ARBA00022741"/>
    </source>
</evidence>
<dbReference type="Pfam" id="PF01467">
    <property type="entry name" value="CTP_transf_like"/>
    <property type="match status" value="1"/>
</dbReference>
<accession>A0A1B1N1B6</accession>
<organism evidence="12 13">
    <name type="scientific">Paenibacillus yonginensis</name>
    <dbReference type="NCBI Taxonomy" id="1462996"/>
    <lineage>
        <taxon>Bacteria</taxon>
        <taxon>Bacillati</taxon>
        <taxon>Bacillota</taxon>
        <taxon>Bacilli</taxon>
        <taxon>Bacillales</taxon>
        <taxon>Paenibacillaceae</taxon>
        <taxon>Paenibacillus</taxon>
    </lineage>
</organism>
<dbReference type="GO" id="GO:0004515">
    <property type="term" value="F:nicotinate-nucleotide adenylyltransferase activity"/>
    <property type="evidence" value="ECO:0007669"/>
    <property type="project" value="UniProtKB-UniRule"/>
</dbReference>
<evidence type="ECO:0000313" key="12">
    <source>
        <dbReference type="EMBL" id="ANS75205.1"/>
    </source>
</evidence>
<dbReference type="CDD" id="cd02165">
    <property type="entry name" value="NMNAT"/>
    <property type="match status" value="1"/>
</dbReference>
<dbReference type="EMBL" id="CP014167">
    <property type="protein sequence ID" value="ANS75205.1"/>
    <property type="molecule type" value="Genomic_DNA"/>
</dbReference>
<evidence type="ECO:0000256" key="3">
    <source>
        <dbReference type="ARBA" id="ARBA00022642"/>
    </source>
</evidence>
<name>A0A1B1N1B6_9BACL</name>
<comment type="pathway">
    <text evidence="2 10">Cofactor biosynthesis; NAD(+) biosynthesis; deamido-NAD(+) from nicotinate D-ribonucleotide: step 1/1.</text>
</comment>
<evidence type="ECO:0000256" key="1">
    <source>
        <dbReference type="ARBA" id="ARBA00002324"/>
    </source>
</evidence>
<dbReference type="SUPFAM" id="SSF52374">
    <property type="entry name" value="Nucleotidylyl transferase"/>
    <property type="match status" value="1"/>
</dbReference>
<dbReference type="UniPathway" id="UPA00253">
    <property type="reaction ID" value="UER00332"/>
</dbReference>
<dbReference type="NCBIfam" id="TIGR00125">
    <property type="entry name" value="cyt_tran_rel"/>
    <property type="match status" value="1"/>
</dbReference>
<evidence type="ECO:0000256" key="5">
    <source>
        <dbReference type="ARBA" id="ARBA00022695"/>
    </source>
</evidence>
<keyword evidence="5 10" id="KW-0548">Nucleotidyltransferase</keyword>
<reference evidence="12 13" key="1">
    <citation type="submission" date="2016-01" db="EMBL/GenBank/DDBJ databases">
        <title>Complete Genome Sequence of Paenibacillus yonginensis DCY84, a novel Plant Growth-Promoting Bacteria with Elicitation of Induced Systemic Resistance.</title>
        <authorList>
            <person name="Kim Y.J."/>
            <person name="Yang D.C."/>
            <person name="Sukweenadhi J."/>
        </authorList>
    </citation>
    <scope>NUCLEOTIDE SEQUENCE [LARGE SCALE GENOMIC DNA]</scope>
    <source>
        <strain evidence="12 13">DCY84</strain>
    </source>
</reference>